<keyword evidence="6 9" id="KW-0472">Membrane</keyword>
<name>A0A1Q9EUL0_SYMMI</name>
<accession>A0A1Q9EUL0</accession>
<keyword evidence="2" id="KW-0602">Photosynthesis</keyword>
<feature type="transmembrane region" description="Helical" evidence="9">
    <location>
        <begin position="299"/>
        <end position="318"/>
    </location>
</feature>
<dbReference type="GO" id="GO:0015979">
    <property type="term" value="P:photosynthesis"/>
    <property type="evidence" value="ECO:0007669"/>
    <property type="project" value="UniProtKB-KW"/>
</dbReference>
<protein>
    <submittedName>
        <fullName evidence="10">Uncharacterized protein</fullName>
    </submittedName>
</protein>
<keyword evidence="5" id="KW-0793">Thylakoid</keyword>
<dbReference type="AlphaFoldDB" id="A0A1Q9EUL0"/>
<evidence type="ECO:0000313" key="11">
    <source>
        <dbReference type="Proteomes" id="UP000186817"/>
    </source>
</evidence>
<dbReference type="GO" id="GO:0009523">
    <property type="term" value="C:photosystem II"/>
    <property type="evidence" value="ECO:0007669"/>
    <property type="project" value="UniProtKB-KW"/>
</dbReference>
<comment type="subcellular location">
    <subcellularLocation>
        <location evidence="1">Membrane</location>
    </subcellularLocation>
</comment>
<evidence type="ECO:0000256" key="1">
    <source>
        <dbReference type="ARBA" id="ARBA00004370"/>
    </source>
</evidence>
<evidence type="ECO:0000256" key="6">
    <source>
        <dbReference type="ARBA" id="ARBA00023136"/>
    </source>
</evidence>
<dbReference type="Pfam" id="PF06298">
    <property type="entry name" value="PsbY"/>
    <property type="match status" value="1"/>
</dbReference>
<keyword evidence="3 9" id="KW-0812">Transmembrane</keyword>
<evidence type="ECO:0000256" key="4">
    <source>
        <dbReference type="ARBA" id="ARBA00022989"/>
    </source>
</evidence>
<dbReference type="HAMAP" id="MF_00717">
    <property type="entry name" value="PSII_PsbY"/>
    <property type="match status" value="1"/>
</dbReference>
<organism evidence="10 11">
    <name type="scientific">Symbiodinium microadriaticum</name>
    <name type="common">Dinoflagellate</name>
    <name type="synonym">Zooxanthella microadriatica</name>
    <dbReference type="NCBI Taxonomy" id="2951"/>
    <lineage>
        <taxon>Eukaryota</taxon>
        <taxon>Sar</taxon>
        <taxon>Alveolata</taxon>
        <taxon>Dinophyceae</taxon>
        <taxon>Suessiales</taxon>
        <taxon>Symbiodiniaceae</taxon>
        <taxon>Symbiodinium</taxon>
    </lineage>
</organism>
<evidence type="ECO:0000256" key="7">
    <source>
        <dbReference type="ARBA" id="ARBA00023276"/>
    </source>
</evidence>
<keyword evidence="11" id="KW-1185">Reference proteome</keyword>
<evidence type="ECO:0000256" key="5">
    <source>
        <dbReference type="ARBA" id="ARBA00023078"/>
    </source>
</evidence>
<dbReference type="InterPro" id="IPR009388">
    <property type="entry name" value="PSII_PsbY"/>
</dbReference>
<gene>
    <name evidence="10" type="ORF">AK812_SmicGene5188</name>
</gene>
<dbReference type="Proteomes" id="UP000186817">
    <property type="component" value="Unassembled WGS sequence"/>
</dbReference>
<reference evidence="10 11" key="1">
    <citation type="submission" date="2016-02" db="EMBL/GenBank/DDBJ databases">
        <title>Genome analysis of coral dinoflagellate symbionts highlights evolutionary adaptations to a symbiotic lifestyle.</title>
        <authorList>
            <person name="Aranda M."/>
            <person name="Li Y."/>
            <person name="Liew Y.J."/>
            <person name="Baumgarten S."/>
            <person name="Simakov O."/>
            <person name="Wilson M."/>
            <person name="Piel J."/>
            <person name="Ashoor H."/>
            <person name="Bougouffa S."/>
            <person name="Bajic V.B."/>
            <person name="Ryu T."/>
            <person name="Ravasi T."/>
            <person name="Bayer T."/>
            <person name="Micklem G."/>
            <person name="Kim H."/>
            <person name="Bhak J."/>
            <person name="Lajeunesse T.C."/>
            <person name="Voolstra C.R."/>
        </authorList>
    </citation>
    <scope>NUCLEOTIDE SEQUENCE [LARGE SCALE GENOMIC DNA]</scope>
    <source>
        <strain evidence="10 11">CCMP2467</strain>
    </source>
</reference>
<sequence length="337" mass="36741">MPLPCLPQSRSDTTSFVARPCLVSLQHVSAILQDVFLLHWSFAGDFCGAKPFNAGTGQRTKAHDVSILQNLPLFWKSHRLSGSSWALVLFSVQQTSEVETYPTILRLVRGQRAQAWESNLGRSQQRLQKELAEWMRTHPGSAEPRLRSQAQEHPEETSVDPVRAAVDSAVTVVLLVAFVRMCLDITRSARRALQAPTQAEAKSPQATAAYQFVHLQVPLPLMARARTPLTAVLALVVAAVVLRRLSPDFVPPPQAVARIELDQATGAVVAAGLAAVSAPQPALAARASDEDDEGFDVRILAVLALPLFAISWALFNVWRVAFRQVVRIGESAKGNSL</sequence>
<keyword evidence="7" id="KW-0604">Photosystem II</keyword>
<evidence type="ECO:0000313" key="10">
    <source>
        <dbReference type="EMBL" id="OLQ11087.1"/>
    </source>
</evidence>
<evidence type="ECO:0000256" key="2">
    <source>
        <dbReference type="ARBA" id="ARBA00022531"/>
    </source>
</evidence>
<comment type="caution">
    <text evidence="10">The sequence shown here is derived from an EMBL/GenBank/DDBJ whole genome shotgun (WGS) entry which is preliminary data.</text>
</comment>
<dbReference type="EMBL" id="LSRX01000066">
    <property type="protein sequence ID" value="OLQ11087.1"/>
    <property type="molecule type" value="Genomic_DNA"/>
</dbReference>
<feature type="region of interest" description="Disordered" evidence="8">
    <location>
        <begin position="139"/>
        <end position="160"/>
    </location>
</feature>
<evidence type="ECO:0000256" key="9">
    <source>
        <dbReference type="SAM" id="Phobius"/>
    </source>
</evidence>
<feature type="compositionally biased region" description="Basic and acidic residues" evidence="8">
    <location>
        <begin position="144"/>
        <end position="156"/>
    </location>
</feature>
<evidence type="ECO:0000256" key="8">
    <source>
        <dbReference type="SAM" id="MobiDB-lite"/>
    </source>
</evidence>
<evidence type="ECO:0000256" key="3">
    <source>
        <dbReference type="ARBA" id="ARBA00022692"/>
    </source>
</evidence>
<proteinExistence type="inferred from homology"/>
<keyword evidence="4 9" id="KW-1133">Transmembrane helix</keyword>
<dbReference type="GO" id="GO:0030145">
    <property type="term" value="F:manganese ion binding"/>
    <property type="evidence" value="ECO:0007669"/>
    <property type="project" value="InterPro"/>
</dbReference>